<evidence type="ECO:0000259" key="5">
    <source>
        <dbReference type="PROSITE" id="PS50240"/>
    </source>
</evidence>
<sequence>MVRVITITLAAVFSTFLVSAATIHKRLIGGEYAKGGEFPFIVSIRQGGSHICGGSLLDSTTVLTAAHCIKCLDFVRAGTLDSRQGGVEVEVASAALHPRYSRIQRHDDIAILKLATPIEESDTIRYATLPASGSDPVLNTTAVVAGCKVNITIHERGECSEKLKLGAVEDIICAGDDGKDACEGDSGGPLVDPVTGHVIGLVTWGQCRDPPTAYTRVSSYIDFINGFVGGSDSSPLFNLGRKHFGTADTLDSCIKEARSRREFPPGKPQTEIVGRLFHACLDENPGFEALSYTWGSPSPTYDISINACAFPVSGNLRKALDDLRYPDKPRILWADAICINQRDSDEKAHQLDHSVQAGDSSFDSLCYPGKGIELDNFADPSYWYPVAGCKTFVEKKQVREVKDGTISKPPFSSLLQLFLQSGTLDMAEPRDQLYGILGLIPQADESQVRVDYNAPVVKVHSQVFSIYLSNHNSLDFLCFSRKPADVACRGDTIPTWTPNAPTIHWSQVYASQAAGSTTANAASIDSESLVLSVQGLLLDKIAFVARRQDFDKLPVLEWFSILENYCTRLWRSDPQRPLCEKKNATLLLFPWLSKERYREMWQVDRPTSEERRSLLRNIRGIAAENDAKDKLTMRNLALGQFDSTTSRRGGSSLDTPWMPDADDSSAGT</sequence>
<comment type="caution">
    <text evidence="6">The sequence shown here is derived from an EMBL/GenBank/DDBJ whole genome shotgun (WGS) entry which is preliminary data.</text>
</comment>
<dbReference type="GO" id="GO:0006508">
    <property type="term" value="P:proteolysis"/>
    <property type="evidence" value="ECO:0007669"/>
    <property type="project" value="UniProtKB-KW"/>
</dbReference>
<dbReference type="SUPFAM" id="SSF50494">
    <property type="entry name" value="Trypsin-like serine proteases"/>
    <property type="match status" value="1"/>
</dbReference>
<evidence type="ECO:0000256" key="1">
    <source>
        <dbReference type="ARBA" id="ARBA00007664"/>
    </source>
</evidence>
<keyword evidence="7" id="KW-1185">Reference proteome</keyword>
<reference evidence="6 7" key="1">
    <citation type="submission" date="2020-07" db="EMBL/GenBank/DDBJ databases">
        <title>Metarhizium humberi genome.</title>
        <authorList>
            <person name="Lysoe E."/>
        </authorList>
    </citation>
    <scope>NUCLEOTIDE SEQUENCE [LARGE SCALE GENOMIC DNA]</scope>
    <source>
        <strain evidence="6 7">ESALQ1638</strain>
    </source>
</reference>
<dbReference type="InterPro" id="IPR050430">
    <property type="entry name" value="Peptidase_S1"/>
</dbReference>
<gene>
    <name evidence="6" type="ORF">MHUMG1_08325</name>
</gene>
<keyword evidence="3" id="KW-0645">Protease</keyword>
<evidence type="ECO:0000256" key="3">
    <source>
        <dbReference type="RuleBase" id="RU363034"/>
    </source>
</evidence>
<protein>
    <recommendedName>
        <fullName evidence="5">Peptidase S1 domain-containing protein</fullName>
    </recommendedName>
</protein>
<dbReference type="Gene3D" id="2.40.10.10">
    <property type="entry name" value="Trypsin-like serine proteases"/>
    <property type="match status" value="1"/>
</dbReference>
<keyword evidence="3" id="KW-0378">Hydrolase</keyword>
<dbReference type="AlphaFoldDB" id="A0A9P8S4Q3"/>
<feature type="domain" description="Peptidase S1" evidence="5">
    <location>
        <begin position="27"/>
        <end position="229"/>
    </location>
</feature>
<dbReference type="CDD" id="cd00190">
    <property type="entry name" value="Tryp_SPc"/>
    <property type="match status" value="1"/>
</dbReference>
<dbReference type="InterPro" id="IPR001254">
    <property type="entry name" value="Trypsin_dom"/>
</dbReference>
<dbReference type="FunFam" id="2.40.10.10:FF:000068">
    <property type="entry name" value="transmembrane protease serine 2"/>
    <property type="match status" value="1"/>
</dbReference>
<dbReference type="InterPro" id="IPR009003">
    <property type="entry name" value="Peptidase_S1_PA"/>
</dbReference>
<dbReference type="InterPro" id="IPR033116">
    <property type="entry name" value="TRYPSIN_SER"/>
</dbReference>
<keyword evidence="2" id="KW-1015">Disulfide bond</keyword>
<feature type="compositionally biased region" description="Polar residues" evidence="4">
    <location>
        <begin position="642"/>
        <end position="654"/>
    </location>
</feature>
<evidence type="ECO:0000256" key="4">
    <source>
        <dbReference type="SAM" id="MobiDB-lite"/>
    </source>
</evidence>
<name>A0A9P8S4Q3_9HYPO</name>
<dbReference type="PROSITE" id="PS00134">
    <property type="entry name" value="TRYPSIN_HIS"/>
    <property type="match status" value="1"/>
</dbReference>
<dbReference type="InterPro" id="IPR001314">
    <property type="entry name" value="Peptidase_S1A"/>
</dbReference>
<dbReference type="InterPro" id="IPR018114">
    <property type="entry name" value="TRYPSIN_HIS"/>
</dbReference>
<evidence type="ECO:0000313" key="7">
    <source>
        <dbReference type="Proteomes" id="UP000764110"/>
    </source>
</evidence>
<accession>A0A9P8S4Q3</accession>
<dbReference type="PANTHER" id="PTHR24276">
    <property type="entry name" value="POLYSERASE-RELATED"/>
    <property type="match status" value="1"/>
</dbReference>
<organism evidence="6 7">
    <name type="scientific">Metarhizium humberi</name>
    <dbReference type="NCBI Taxonomy" id="2596975"/>
    <lineage>
        <taxon>Eukaryota</taxon>
        <taxon>Fungi</taxon>
        <taxon>Dikarya</taxon>
        <taxon>Ascomycota</taxon>
        <taxon>Pezizomycotina</taxon>
        <taxon>Sordariomycetes</taxon>
        <taxon>Hypocreomycetidae</taxon>
        <taxon>Hypocreales</taxon>
        <taxon>Clavicipitaceae</taxon>
        <taxon>Metarhizium</taxon>
    </lineage>
</organism>
<evidence type="ECO:0000256" key="2">
    <source>
        <dbReference type="ARBA" id="ARBA00023157"/>
    </source>
</evidence>
<dbReference type="Proteomes" id="UP000764110">
    <property type="component" value="Unassembled WGS sequence"/>
</dbReference>
<dbReference type="EMBL" id="JACEFI010000018">
    <property type="protein sequence ID" value="KAH0594002.1"/>
    <property type="molecule type" value="Genomic_DNA"/>
</dbReference>
<dbReference type="InterPro" id="IPR010730">
    <property type="entry name" value="HET"/>
</dbReference>
<comment type="similarity">
    <text evidence="1">Belongs to the peptidase S1 family.</text>
</comment>
<dbReference type="Pfam" id="PF00089">
    <property type="entry name" value="Trypsin"/>
    <property type="match status" value="1"/>
</dbReference>
<dbReference type="InterPro" id="IPR043504">
    <property type="entry name" value="Peptidase_S1_PA_chymotrypsin"/>
</dbReference>
<feature type="region of interest" description="Disordered" evidence="4">
    <location>
        <begin position="642"/>
        <end position="668"/>
    </location>
</feature>
<dbReference type="PRINTS" id="PR00722">
    <property type="entry name" value="CHYMOTRYPSIN"/>
</dbReference>
<proteinExistence type="inferred from homology"/>
<dbReference type="Pfam" id="PF06985">
    <property type="entry name" value="HET"/>
    <property type="match status" value="1"/>
</dbReference>
<keyword evidence="3" id="KW-0720">Serine protease</keyword>
<dbReference type="GO" id="GO:0004252">
    <property type="term" value="F:serine-type endopeptidase activity"/>
    <property type="evidence" value="ECO:0007669"/>
    <property type="project" value="InterPro"/>
</dbReference>
<dbReference type="PROSITE" id="PS00135">
    <property type="entry name" value="TRYPSIN_SER"/>
    <property type="match status" value="1"/>
</dbReference>
<dbReference type="PROSITE" id="PS50240">
    <property type="entry name" value="TRYPSIN_DOM"/>
    <property type="match status" value="1"/>
</dbReference>
<evidence type="ECO:0000313" key="6">
    <source>
        <dbReference type="EMBL" id="KAH0594002.1"/>
    </source>
</evidence>
<dbReference type="PANTHER" id="PTHR24276:SF98">
    <property type="entry name" value="FI18310P1-RELATED"/>
    <property type="match status" value="1"/>
</dbReference>
<dbReference type="SMART" id="SM00020">
    <property type="entry name" value="Tryp_SPc"/>
    <property type="match status" value="1"/>
</dbReference>